<dbReference type="RefSeq" id="WP_330137260.1">
    <property type="nucleotide sequence ID" value="NZ_JAUTXY010000030.1"/>
</dbReference>
<keyword evidence="2" id="KW-1185">Reference proteome</keyword>
<dbReference type="Proteomes" id="UP001336020">
    <property type="component" value="Unassembled WGS sequence"/>
</dbReference>
<reference evidence="1 2" key="1">
    <citation type="submission" date="2023-07" db="EMBL/GenBank/DDBJ databases">
        <authorList>
            <person name="Girao M."/>
            <person name="Carvalho M.F."/>
        </authorList>
    </citation>
    <scope>NUCLEOTIDE SEQUENCE [LARGE SCALE GENOMIC DNA]</scope>
    <source>
        <strain evidence="1 2">YIM65754</strain>
    </source>
</reference>
<gene>
    <name evidence="1" type="ORF">Q7514_32225</name>
</gene>
<proteinExistence type="predicted"/>
<accession>A0ABU7LMN5</accession>
<dbReference type="EMBL" id="JAUTXY010000030">
    <property type="protein sequence ID" value="MEE2062202.1"/>
    <property type="molecule type" value="Genomic_DNA"/>
</dbReference>
<name>A0ABU7LMN5_9NOCA</name>
<protein>
    <recommendedName>
        <fullName evidence="3">HicA-like toxin of HicAB toxin-antitoxin system</fullName>
    </recommendedName>
</protein>
<evidence type="ECO:0000313" key="2">
    <source>
        <dbReference type="Proteomes" id="UP001336020"/>
    </source>
</evidence>
<dbReference type="SUPFAM" id="SSF54786">
    <property type="entry name" value="YcfA/nrd intein domain"/>
    <property type="match status" value="1"/>
</dbReference>
<sequence length="73" mass="8313">MDRFKGIDKDTRKALKALEEAGFVIRRAKSGHPMVYKDDVLISTFSGTASDSRAFRNSLAPLRRAGFEWLPRR</sequence>
<evidence type="ECO:0008006" key="3">
    <source>
        <dbReference type="Google" id="ProtNLM"/>
    </source>
</evidence>
<evidence type="ECO:0000313" key="1">
    <source>
        <dbReference type="EMBL" id="MEE2062202.1"/>
    </source>
</evidence>
<comment type="caution">
    <text evidence="1">The sequence shown here is derived from an EMBL/GenBank/DDBJ whole genome shotgun (WGS) entry which is preliminary data.</text>
</comment>
<organism evidence="1 2">
    <name type="scientific">Rhodococcus artemisiae</name>
    <dbReference type="NCBI Taxonomy" id="714159"/>
    <lineage>
        <taxon>Bacteria</taxon>
        <taxon>Bacillati</taxon>
        <taxon>Actinomycetota</taxon>
        <taxon>Actinomycetes</taxon>
        <taxon>Mycobacteriales</taxon>
        <taxon>Nocardiaceae</taxon>
        <taxon>Rhodococcus</taxon>
    </lineage>
</organism>